<dbReference type="PANTHER" id="PTHR11820">
    <property type="entry name" value="ACYLPYRUVASE"/>
    <property type="match status" value="1"/>
</dbReference>
<dbReference type="Pfam" id="PF01557">
    <property type="entry name" value="FAA_hydrolase"/>
    <property type="match status" value="1"/>
</dbReference>
<gene>
    <name evidence="6" type="ORF">NTEN_LOCUS937</name>
</gene>
<comment type="similarity">
    <text evidence="1">Belongs to the FAH family.</text>
</comment>
<dbReference type="GO" id="GO:0050163">
    <property type="term" value="F:oxaloacetate tautomerase activity"/>
    <property type="evidence" value="ECO:0007669"/>
    <property type="project" value="UniProtKB-EC"/>
</dbReference>
<evidence type="ECO:0000256" key="2">
    <source>
        <dbReference type="ARBA" id="ARBA00022723"/>
    </source>
</evidence>
<dbReference type="Gene3D" id="3.90.850.10">
    <property type="entry name" value="Fumarylacetoacetase-like, C-terminal domain"/>
    <property type="match status" value="1"/>
</dbReference>
<sequence length="215" mass="23380">MARDLKQFYSFGKKIIGAGVNYRSLVAERNVAVPKQPILFLKPTTTYISEGQEIEIPPGYEVDHEVELGVIIGRKCKNVSPDEAENYIAGFCLALDLTATNLIKEARANGHPWTVSKGFDTATPVSEAIAKTTLSCHDDVRLWCSVNDVVRQDNTTADMVFSVKELVSFASKNMTLEPYDLILTGSPAGVGPIRPGDVVKAGLGSELSICFTVKK</sequence>
<evidence type="ECO:0000313" key="7">
    <source>
        <dbReference type="Proteomes" id="UP000479000"/>
    </source>
</evidence>
<dbReference type="GO" id="GO:0018773">
    <property type="term" value="F:acetylpyruvate hydrolase activity"/>
    <property type="evidence" value="ECO:0007669"/>
    <property type="project" value="TreeGrafter"/>
</dbReference>
<dbReference type="PANTHER" id="PTHR11820:SF7">
    <property type="entry name" value="ACYLPYRUVASE FAHD1, MITOCHONDRIAL"/>
    <property type="match status" value="1"/>
</dbReference>
<accession>A0A6H5FXH7</accession>
<dbReference type="Proteomes" id="UP000479000">
    <property type="component" value="Unassembled WGS sequence"/>
</dbReference>
<organism evidence="6 7">
    <name type="scientific">Nesidiocoris tenuis</name>
    <dbReference type="NCBI Taxonomy" id="355587"/>
    <lineage>
        <taxon>Eukaryota</taxon>
        <taxon>Metazoa</taxon>
        <taxon>Ecdysozoa</taxon>
        <taxon>Arthropoda</taxon>
        <taxon>Hexapoda</taxon>
        <taxon>Insecta</taxon>
        <taxon>Pterygota</taxon>
        <taxon>Neoptera</taxon>
        <taxon>Paraneoptera</taxon>
        <taxon>Hemiptera</taxon>
        <taxon>Heteroptera</taxon>
        <taxon>Panheteroptera</taxon>
        <taxon>Cimicomorpha</taxon>
        <taxon>Miridae</taxon>
        <taxon>Dicyphina</taxon>
        <taxon>Nesidiocoris</taxon>
    </lineage>
</organism>
<keyword evidence="7" id="KW-1185">Reference proteome</keyword>
<dbReference type="GO" id="GO:0005739">
    <property type="term" value="C:mitochondrion"/>
    <property type="evidence" value="ECO:0007669"/>
    <property type="project" value="TreeGrafter"/>
</dbReference>
<evidence type="ECO:0000313" key="6">
    <source>
        <dbReference type="EMBL" id="CAA9994121.1"/>
    </source>
</evidence>
<dbReference type="SUPFAM" id="SSF56529">
    <property type="entry name" value="FAH"/>
    <property type="match status" value="1"/>
</dbReference>
<reference evidence="6 7" key="1">
    <citation type="submission" date="2020-02" db="EMBL/GenBank/DDBJ databases">
        <authorList>
            <person name="Ferguson B K."/>
        </authorList>
    </citation>
    <scope>NUCLEOTIDE SEQUENCE [LARGE SCALE GENOMIC DNA]</scope>
</reference>
<dbReference type="GO" id="GO:0046872">
    <property type="term" value="F:metal ion binding"/>
    <property type="evidence" value="ECO:0007669"/>
    <property type="project" value="UniProtKB-KW"/>
</dbReference>
<evidence type="ECO:0000256" key="1">
    <source>
        <dbReference type="ARBA" id="ARBA00010211"/>
    </source>
</evidence>
<evidence type="ECO:0000256" key="5">
    <source>
        <dbReference type="ARBA" id="ARBA00044973"/>
    </source>
</evidence>
<proteinExistence type="inferred from homology"/>
<dbReference type="EMBL" id="CADCXU010001695">
    <property type="protein sequence ID" value="CAA9994121.1"/>
    <property type="molecule type" value="Genomic_DNA"/>
</dbReference>
<dbReference type="OrthoDB" id="411064at2759"/>
<protein>
    <recommendedName>
        <fullName evidence="5">oxaloacetate tautomerase</fullName>
        <ecNumber evidence="5">5.3.2.2</ecNumber>
    </recommendedName>
    <alternativeName>
        <fullName evidence="3">Fumarylacetoacetate hydrolase domain-containing protein 1</fullName>
    </alternativeName>
</protein>
<dbReference type="InterPro" id="IPR011234">
    <property type="entry name" value="Fumarylacetoacetase-like_C"/>
</dbReference>
<evidence type="ECO:0000256" key="3">
    <source>
        <dbReference type="ARBA" id="ARBA00042340"/>
    </source>
</evidence>
<evidence type="ECO:0000256" key="4">
    <source>
        <dbReference type="ARBA" id="ARBA00044911"/>
    </source>
</evidence>
<dbReference type="EC" id="5.3.2.2" evidence="5"/>
<dbReference type="InterPro" id="IPR036663">
    <property type="entry name" value="Fumarylacetoacetase_C_sf"/>
</dbReference>
<dbReference type="AlphaFoldDB" id="A0A6H5FXH7"/>
<comment type="catalytic activity">
    <reaction evidence="4">
        <text>oxaloacetate = enol-oxaloacetate</text>
        <dbReference type="Rhea" id="RHEA:16021"/>
        <dbReference type="ChEBI" id="CHEBI:16452"/>
        <dbReference type="ChEBI" id="CHEBI:17479"/>
        <dbReference type="EC" id="5.3.2.2"/>
    </reaction>
    <physiologicalReaction direction="right-to-left" evidence="4">
        <dbReference type="Rhea" id="RHEA:16023"/>
    </physiologicalReaction>
</comment>
<keyword evidence="2" id="KW-0479">Metal-binding</keyword>
<name>A0A6H5FXH7_9HEMI</name>